<evidence type="ECO:0000313" key="1">
    <source>
        <dbReference type="EMBL" id="GKT28409.1"/>
    </source>
</evidence>
<keyword evidence="2" id="KW-1185">Reference proteome</keyword>
<organism evidence="1 2">
    <name type="scientific">Aduncisulcus paluster</name>
    <dbReference type="NCBI Taxonomy" id="2918883"/>
    <lineage>
        <taxon>Eukaryota</taxon>
        <taxon>Metamonada</taxon>
        <taxon>Carpediemonas-like organisms</taxon>
        <taxon>Aduncisulcus</taxon>
    </lineage>
</organism>
<dbReference type="EMBL" id="BQXS01000271">
    <property type="protein sequence ID" value="GKT28409.1"/>
    <property type="molecule type" value="Genomic_DNA"/>
</dbReference>
<reference evidence="1" key="1">
    <citation type="submission" date="2022-03" db="EMBL/GenBank/DDBJ databases">
        <title>Draft genome sequence of Aduncisulcus paluster, a free-living microaerophilic Fornicata.</title>
        <authorList>
            <person name="Yuyama I."/>
            <person name="Kume K."/>
            <person name="Tamura T."/>
            <person name="Inagaki Y."/>
            <person name="Hashimoto T."/>
        </authorList>
    </citation>
    <scope>NUCLEOTIDE SEQUENCE</scope>
    <source>
        <strain evidence="1">NY0171</strain>
    </source>
</reference>
<evidence type="ECO:0000313" key="2">
    <source>
        <dbReference type="Proteomes" id="UP001057375"/>
    </source>
</evidence>
<accession>A0ABQ5K765</accession>
<dbReference type="Proteomes" id="UP001057375">
    <property type="component" value="Unassembled WGS sequence"/>
</dbReference>
<protein>
    <submittedName>
        <fullName evidence="1">Uncharacterized protein</fullName>
    </submittedName>
</protein>
<proteinExistence type="predicted"/>
<sequence>MASFAMTVLWVTTQGYIILHQVRDYCSSTIWEEIRAWQYVSRYDDMDFVSKVKSDCEKVFEIVRMYGRVGQVLEDTLLDYKSIISKEYPAIGNVWCCGIQYFLDGVSVSRNGKINVLAVKCSLINILRQFRVRFKWIWELSTVPVDHLDRILWKIRDEIVSLQKSIIIENISIIGYLSLITADTPQHTKILGLHLSSERCQICKAKGLALFENCGVEHRQSAEYKDCILSSPLLFFSPQYHMPHDLMHLEVLRLGGHMIKFLNFAVPSRSRKELRRVCLEKKIPNVFDRLVDDVRFWMEKTYGMTMEGDASDEQMITEIIHQLIIEEDEKKNQEEEEERIRIIQGGGEVEVPVLPFSGLSAHLITEARKWEVNALQTFIRRVKREFGMNVYKFSPEMGEKLEKRNPGGFLRTASLFPH</sequence>
<name>A0ABQ5K765_9EUKA</name>
<gene>
    <name evidence="1" type="ORF">ADUPG1_000630</name>
</gene>
<comment type="caution">
    <text evidence="1">The sequence shown here is derived from an EMBL/GenBank/DDBJ whole genome shotgun (WGS) entry which is preliminary data.</text>
</comment>